<accession>A0A1Y1ZCN1</accession>
<dbReference type="EMBL" id="MCFE01000006">
    <property type="protein sequence ID" value="ORY07737.1"/>
    <property type="molecule type" value="Genomic_DNA"/>
</dbReference>
<evidence type="ECO:0000313" key="2">
    <source>
        <dbReference type="EMBL" id="ORY07737.1"/>
    </source>
</evidence>
<sequence>MQPSAPYGGFHPQQFQGIDSRQSLPQFKQEPLFPDNHSHQLLSHQSVLNHQLPSVASSHFLPHGQSIPQFNTHHNTNTHPNEMPVPHQMQAHHYQHQSHLETSQQNHDAHFGLNAGVAVTSPANAALPSNPNSNLRFEVVLEAQTAAAQRLDENPLTYLNKGQYYPIALNDNARDDAELTSTLRVMFHDDAHRKLANTYWQFWLSQQPNPKTARAVDIDKAASTGIKNVECSSLDRITFQWNGRKGAKIYIKFNCLSTDFSRIKGVKGIPLRARMETAPDMNPASNEKSFAKVKLFRDKGAERKNKDDQRHLEKIWEKMRGKQQDSNPLLMMFAQASPVTSFIEWSSNDLSDAEEDPSNIDVDTIDPENAELDPAVLAATKKRRLESLGHDLDLLELDPTYVPSRKKRSGNAMALLWNLPYQQANCYDLPLHQFCRCLYGLPERTSTELYT</sequence>
<organism evidence="2 3">
    <name type="scientific">Basidiobolus meristosporus CBS 931.73</name>
    <dbReference type="NCBI Taxonomy" id="1314790"/>
    <lineage>
        <taxon>Eukaryota</taxon>
        <taxon>Fungi</taxon>
        <taxon>Fungi incertae sedis</taxon>
        <taxon>Zoopagomycota</taxon>
        <taxon>Entomophthoromycotina</taxon>
        <taxon>Basidiobolomycetes</taxon>
        <taxon>Basidiobolales</taxon>
        <taxon>Basidiobolaceae</taxon>
        <taxon>Basidiobolus</taxon>
    </lineage>
</organism>
<gene>
    <name evidence="2" type="ORF">K493DRAFT_273325</name>
</gene>
<dbReference type="InterPro" id="IPR007604">
    <property type="entry name" value="CP2"/>
</dbReference>
<dbReference type="GO" id="GO:0001228">
    <property type="term" value="F:DNA-binding transcription activator activity, RNA polymerase II-specific"/>
    <property type="evidence" value="ECO:0007669"/>
    <property type="project" value="TreeGrafter"/>
</dbReference>
<dbReference type="PANTHER" id="PTHR11037">
    <property type="entry name" value="TRANSCRIPTION FACTOR CP2"/>
    <property type="match status" value="1"/>
</dbReference>
<dbReference type="OrthoDB" id="7680836at2759"/>
<dbReference type="InterPro" id="IPR040167">
    <property type="entry name" value="TF_CP2-like"/>
</dbReference>
<evidence type="ECO:0000313" key="3">
    <source>
        <dbReference type="Proteomes" id="UP000193498"/>
    </source>
</evidence>
<dbReference type="PROSITE" id="PS51968">
    <property type="entry name" value="GRH_CP2_DB"/>
    <property type="match status" value="1"/>
</dbReference>
<proteinExistence type="predicted"/>
<dbReference type="GO" id="GO:0005634">
    <property type="term" value="C:nucleus"/>
    <property type="evidence" value="ECO:0007669"/>
    <property type="project" value="TreeGrafter"/>
</dbReference>
<dbReference type="PANTHER" id="PTHR11037:SF20">
    <property type="entry name" value="PROTEIN GRAINYHEAD"/>
    <property type="match status" value="1"/>
</dbReference>
<dbReference type="InParanoid" id="A0A1Y1ZCN1"/>
<comment type="caution">
    <text evidence="2">The sequence shown here is derived from an EMBL/GenBank/DDBJ whole genome shotgun (WGS) entry which is preliminary data.</text>
</comment>
<name>A0A1Y1ZCN1_9FUNG</name>
<protein>
    <submittedName>
        <fullName evidence="2">CP2-domain-containing protein</fullName>
    </submittedName>
</protein>
<dbReference type="STRING" id="1314790.A0A1Y1ZCN1"/>
<dbReference type="GO" id="GO:0000978">
    <property type="term" value="F:RNA polymerase II cis-regulatory region sequence-specific DNA binding"/>
    <property type="evidence" value="ECO:0007669"/>
    <property type="project" value="TreeGrafter"/>
</dbReference>
<reference evidence="2 3" key="1">
    <citation type="submission" date="2016-07" db="EMBL/GenBank/DDBJ databases">
        <title>Pervasive Adenine N6-methylation of Active Genes in Fungi.</title>
        <authorList>
            <consortium name="DOE Joint Genome Institute"/>
            <person name="Mondo S.J."/>
            <person name="Dannebaum R.O."/>
            <person name="Kuo R.C."/>
            <person name="Labutti K."/>
            <person name="Haridas S."/>
            <person name="Kuo A."/>
            <person name="Salamov A."/>
            <person name="Ahrendt S.R."/>
            <person name="Lipzen A."/>
            <person name="Sullivan W."/>
            <person name="Andreopoulos W.B."/>
            <person name="Clum A."/>
            <person name="Lindquist E."/>
            <person name="Daum C."/>
            <person name="Ramamoorthy G.K."/>
            <person name="Gryganskyi A."/>
            <person name="Culley D."/>
            <person name="Magnuson J.K."/>
            <person name="James T.Y."/>
            <person name="O'Malley M.A."/>
            <person name="Stajich J.E."/>
            <person name="Spatafora J.W."/>
            <person name="Visel A."/>
            <person name="Grigoriev I.V."/>
        </authorList>
    </citation>
    <scope>NUCLEOTIDE SEQUENCE [LARGE SCALE GENOMIC DNA]</scope>
    <source>
        <strain evidence="2 3">CBS 931.73</strain>
    </source>
</reference>
<evidence type="ECO:0000259" key="1">
    <source>
        <dbReference type="PROSITE" id="PS51968"/>
    </source>
</evidence>
<dbReference type="Proteomes" id="UP000193498">
    <property type="component" value="Unassembled WGS sequence"/>
</dbReference>
<feature type="domain" description="Grh/CP2 DB" evidence="1">
    <location>
        <begin position="133"/>
        <end position="359"/>
    </location>
</feature>
<dbReference type="Pfam" id="PF04516">
    <property type="entry name" value="CP2"/>
    <property type="match status" value="1"/>
</dbReference>
<dbReference type="AlphaFoldDB" id="A0A1Y1ZCN1"/>
<keyword evidence="3" id="KW-1185">Reference proteome</keyword>